<proteinExistence type="predicted"/>
<dbReference type="GO" id="GO:0007059">
    <property type="term" value="P:chromosome segregation"/>
    <property type="evidence" value="ECO:0007669"/>
    <property type="project" value="TreeGrafter"/>
</dbReference>
<evidence type="ECO:0000259" key="2">
    <source>
        <dbReference type="SMART" id="SM00470"/>
    </source>
</evidence>
<protein>
    <recommendedName>
        <fullName evidence="2">ParB-like N-terminal domain-containing protein</fullName>
    </recommendedName>
</protein>
<dbReference type="InterPro" id="IPR003115">
    <property type="entry name" value="ParB_N"/>
</dbReference>
<evidence type="ECO:0000256" key="1">
    <source>
        <dbReference type="SAM" id="MobiDB-lite"/>
    </source>
</evidence>
<dbReference type="GO" id="GO:0005694">
    <property type="term" value="C:chromosome"/>
    <property type="evidence" value="ECO:0007669"/>
    <property type="project" value="TreeGrafter"/>
</dbReference>
<feature type="region of interest" description="Disordered" evidence="1">
    <location>
        <begin position="277"/>
        <end position="338"/>
    </location>
</feature>
<dbReference type="InterPro" id="IPR037972">
    <property type="entry name" value="RepB_N"/>
</dbReference>
<dbReference type="EMBL" id="CP019127">
    <property type="protein sequence ID" value="APX91431.1"/>
    <property type="molecule type" value="Genomic_DNA"/>
</dbReference>
<keyword evidence="3" id="KW-0614">Plasmid</keyword>
<organism evidence="3">
    <name type="scientific">Brevirhabdus pacifica</name>
    <dbReference type="NCBI Taxonomy" id="1267768"/>
    <lineage>
        <taxon>Bacteria</taxon>
        <taxon>Pseudomonadati</taxon>
        <taxon>Pseudomonadota</taxon>
        <taxon>Alphaproteobacteria</taxon>
        <taxon>Rhodobacterales</taxon>
        <taxon>Paracoccaceae</taxon>
        <taxon>Brevirhabdus</taxon>
    </lineage>
</organism>
<sequence length="355" mass="38114">MKSAGPFGEGAPSPAPAPASPTGTQPHARPLAGAGLSSPPIAQVAGEAATAAALMEVTEMLESARAEGRMIQRLDLDSIDQDHLVRDRMESDAEEMAVLVESLRARGQQTPIEVVAIGDRFGLISGWRRLTALRRLHAETGEARFATALAILRRPDSASDAYVAMVEENEIRVGLSYFERARIVDRSVAQGVFDSDSAALRTLFASASRAKRSKIGSFLPVVRRLEPHLRFPVSLNERVGLRLSRALEDPGFAHALPKALAQGERPDAEAERALLTRLLDARETPRPGKTDGKTDGKSPGKEPVSGPAGDARVVSPRPGLTLRLRGQGAARRCELSGPALDDDLLRDLEAWLKGR</sequence>
<name>A0A1P8QYL2_9RHOB</name>
<dbReference type="Pfam" id="PF02195">
    <property type="entry name" value="ParB_N"/>
    <property type="match status" value="1"/>
</dbReference>
<dbReference type="InterPro" id="IPR050336">
    <property type="entry name" value="Chromosome_partition/occlusion"/>
</dbReference>
<dbReference type="Gene3D" id="3.90.1530.30">
    <property type="match status" value="1"/>
</dbReference>
<dbReference type="PANTHER" id="PTHR33375">
    <property type="entry name" value="CHROMOSOME-PARTITIONING PROTEIN PARB-RELATED"/>
    <property type="match status" value="1"/>
</dbReference>
<feature type="region of interest" description="Disordered" evidence="1">
    <location>
        <begin position="1"/>
        <end position="39"/>
    </location>
</feature>
<geneLocation type="plasmid" evidence="3">
    <name>unnamed</name>
</geneLocation>
<dbReference type="InterPro" id="IPR036086">
    <property type="entry name" value="ParB/Sulfiredoxin_sf"/>
</dbReference>
<dbReference type="SMART" id="SM00470">
    <property type="entry name" value="ParB"/>
    <property type="match status" value="1"/>
</dbReference>
<feature type="compositionally biased region" description="Basic and acidic residues" evidence="1">
    <location>
        <begin position="277"/>
        <end position="300"/>
    </location>
</feature>
<dbReference type="CDD" id="cd16405">
    <property type="entry name" value="RepB_like_N"/>
    <property type="match status" value="1"/>
</dbReference>
<accession>A0A1P8QYL2</accession>
<dbReference type="SUPFAM" id="SSF110849">
    <property type="entry name" value="ParB/Sulfiredoxin"/>
    <property type="match status" value="1"/>
</dbReference>
<reference evidence="3" key="1">
    <citation type="submission" date="2017-01" db="EMBL/GenBank/DDBJ databases">
        <title>Genomic analysis of Xuhuaishuia manganoxidans DY6-4.</title>
        <authorList>
            <person name="Wang X."/>
        </authorList>
    </citation>
    <scope>NUCLEOTIDE SEQUENCE</scope>
    <source>
        <strain evidence="3">DY6-4</strain>
        <plasmid evidence="3">unnamed</plasmid>
    </source>
</reference>
<dbReference type="AlphaFoldDB" id="A0A1P8QYL2"/>
<feature type="compositionally biased region" description="Low complexity" evidence="1">
    <location>
        <begin position="1"/>
        <end position="12"/>
    </location>
</feature>
<gene>
    <name evidence="3" type="ORF">BV394_16055</name>
</gene>
<evidence type="ECO:0000313" key="3">
    <source>
        <dbReference type="EMBL" id="APX91431.1"/>
    </source>
</evidence>
<feature type="domain" description="ParB-like N-terminal" evidence="2">
    <location>
        <begin position="72"/>
        <end position="170"/>
    </location>
</feature>
<dbReference type="PANTHER" id="PTHR33375:SF1">
    <property type="entry name" value="CHROMOSOME-PARTITIONING PROTEIN PARB-RELATED"/>
    <property type="match status" value="1"/>
</dbReference>